<evidence type="ECO:0000313" key="5">
    <source>
        <dbReference type="Proteomes" id="UP000622552"/>
    </source>
</evidence>
<gene>
    <name evidence="4" type="ORF">IW245_000404</name>
</gene>
<dbReference type="InterPro" id="IPR011051">
    <property type="entry name" value="RmlC_Cupin_sf"/>
</dbReference>
<feature type="site" description="Participates in a stacking interaction with the thymidine ring of dTDP-4-oxo-6-deoxyglucose" evidence="3">
    <location>
        <position position="126"/>
    </location>
</feature>
<dbReference type="CDD" id="cd00438">
    <property type="entry name" value="cupin_RmlC"/>
    <property type="match status" value="1"/>
</dbReference>
<dbReference type="PANTHER" id="PTHR21047">
    <property type="entry name" value="DTDP-6-DEOXY-D-GLUCOSE-3,5 EPIMERASE"/>
    <property type="match status" value="1"/>
</dbReference>
<feature type="active site" description="Proton donor" evidence="2">
    <location>
        <position position="120"/>
    </location>
</feature>
<keyword evidence="5" id="KW-1185">Reference proteome</keyword>
<protein>
    <submittedName>
        <fullName evidence="4">dTDP-4-dehydrorhamnose 3,5-epimerase</fullName>
        <ecNumber evidence="4">5.1.3.13</ecNumber>
    </submittedName>
</protein>
<comment type="similarity">
    <text evidence="1">Belongs to the dTDP-4-dehydrorhamnose 3,5-epimerase family.</text>
</comment>
<dbReference type="GO" id="GO:0008830">
    <property type="term" value="F:dTDP-4-dehydrorhamnose 3,5-epimerase activity"/>
    <property type="evidence" value="ECO:0007669"/>
    <property type="project" value="UniProtKB-EC"/>
</dbReference>
<comment type="caution">
    <text evidence="4">The sequence shown here is derived from an EMBL/GenBank/DDBJ whole genome shotgun (WGS) entry which is preliminary data.</text>
</comment>
<dbReference type="GO" id="GO:0005829">
    <property type="term" value="C:cytosol"/>
    <property type="evidence" value="ECO:0007669"/>
    <property type="project" value="TreeGrafter"/>
</dbReference>
<dbReference type="SUPFAM" id="SSF51182">
    <property type="entry name" value="RmlC-like cupins"/>
    <property type="match status" value="1"/>
</dbReference>
<dbReference type="Pfam" id="PF00908">
    <property type="entry name" value="dTDP_sugar_isom"/>
    <property type="match status" value="1"/>
</dbReference>
<dbReference type="GO" id="GO:0019305">
    <property type="term" value="P:dTDP-rhamnose biosynthetic process"/>
    <property type="evidence" value="ECO:0007669"/>
    <property type="project" value="TreeGrafter"/>
</dbReference>
<dbReference type="PANTHER" id="PTHR21047:SF2">
    <property type="entry name" value="THYMIDINE DIPHOSPHO-4-KETO-RHAMNOSE 3,5-EPIMERASE"/>
    <property type="match status" value="1"/>
</dbReference>
<dbReference type="EC" id="5.1.3.13" evidence="4"/>
<sequence length="185" mass="20047">MTSLQPHHDDRGKFIEWFQKDPLLAATGRALPLAQANVSVSRRGVLRGVHFVDVPDGQAKWVSCVAGRVLDVVVDVRVGSPTYGQFDAVMLGEGEWRAVYMAEGLGHAFMALTESAVVAYLCSARYVAGRERSVNPLDPDLALPWPDDVERIVSAKDTAAPTLAEAEELGILPRYADCVRLGATT</sequence>
<reference evidence="4" key="1">
    <citation type="submission" date="2020-11" db="EMBL/GenBank/DDBJ databases">
        <title>Sequencing the genomes of 1000 actinobacteria strains.</title>
        <authorList>
            <person name="Klenk H.-P."/>
        </authorList>
    </citation>
    <scope>NUCLEOTIDE SEQUENCE</scope>
    <source>
        <strain evidence="4">DSM 45356</strain>
    </source>
</reference>
<accession>A0A8J7G750</accession>
<organism evidence="4 5">
    <name type="scientific">Longispora fulva</name>
    <dbReference type="NCBI Taxonomy" id="619741"/>
    <lineage>
        <taxon>Bacteria</taxon>
        <taxon>Bacillati</taxon>
        <taxon>Actinomycetota</taxon>
        <taxon>Actinomycetes</taxon>
        <taxon>Micromonosporales</taxon>
        <taxon>Micromonosporaceae</taxon>
        <taxon>Longispora</taxon>
    </lineage>
</organism>
<dbReference type="Proteomes" id="UP000622552">
    <property type="component" value="Unassembled WGS sequence"/>
</dbReference>
<evidence type="ECO:0000256" key="1">
    <source>
        <dbReference type="ARBA" id="ARBA00010154"/>
    </source>
</evidence>
<dbReference type="AlphaFoldDB" id="A0A8J7G750"/>
<evidence type="ECO:0000313" key="4">
    <source>
        <dbReference type="EMBL" id="MBG6134210.1"/>
    </source>
</evidence>
<dbReference type="GO" id="GO:0000271">
    <property type="term" value="P:polysaccharide biosynthetic process"/>
    <property type="evidence" value="ECO:0007669"/>
    <property type="project" value="TreeGrafter"/>
</dbReference>
<dbReference type="InterPro" id="IPR000888">
    <property type="entry name" value="RmlC-like"/>
</dbReference>
<name>A0A8J7G750_9ACTN</name>
<dbReference type="Gene3D" id="2.60.120.10">
    <property type="entry name" value="Jelly Rolls"/>
    <property type="match status" value="1"/>
</dbReference>
<feature type="active site" description="Proton acceptor" evidence="2">
    <location>
        <position position="50"/>
    </location>
</feature>
<dbReference type="EMBL" id="JADOUF010000001">
    <property type="protein sequence ID" value="MBG6134210.1"/>
    <property type="molecule type" value="Genomic_DNA"/>
</dbReference>
<evidence type="ECO:0000256" key="3">
    <source>
        <dbReference type="PIRSR" id="PIRSR600888-3"/>
    </source>
</evidence>
<proteinExistence type="inferred from homology"/>
<dbReference type="InterPro" id="IPR014710">
    <property type="entry name" value="RmlC-like_jellyroll"/>
</dbReference>
<keyword evidence="4" id="KW-0413">Isomerase</keyword>
<evidence type="ECO:0000256" key="2">
    <source>
        <dbReference type="PIRSR" id="PIRSR600888-1"/>
    </source>
</evidence>